<feature type="region of interest" description="Disordered" evidence="1">
    <location>
        <begin position="204"/>
        <end position="233"/>
    </location>
</feature>
<reference evidence="2" key="1">
    <citation type="submission" date="2023-03" db="EMBL/GenBank/DDBJ databases">
        <title>Massive genome expansion in bonnet fungi (Mycena s.s.) driven by repeated elements and novel gene families across ecological guilds.</title>
        <authorList>
            <consortium name="Lawrence Berkeley National Laboratory"/>
            <person name="Harder C.B."/>
            <person name="Miyauchi S."/>
            <person name="Viragh M."/>
            <person name="Kuo A."/>
            <person name="Thoen E."/>
            <person name="Andreopoulos B."/>
            <person name="Lu D."/>
            <person name="Skrede I."/>
            <person name="Drula E."/>
            <person name="Henrissat B."/>
            <person name="Morin E."/>
            <person name="Kohler A."/>
            <person name="Barry K."/>
            <person name="LaButti K."/>
            <person name="Morin E."/>
            <person name="Salamov A."/>
            <person name="Lipzen A."/>
            <person name="Mereny Z."/>
            <person name="Hegedus B."/>
            <person name="Baldrian P."/>
            <person name="Stursova M."/>
            <person name="Weitz H."/>
            <person name="Taylor A."/>
            <person name="Grigoriev I.V."/>
            <person name="Nagy L.G."/>
            <person name="Martin F."/>
            <person name="Kauserud H."/>
        </authorList>
    </citation>
    <scope>NUCLEOTIDE SEQUENCE</scope>
    <source>
        <strain evidence="2">CBHHK188m</strain>
    </source>
</reference>
<accession>A0AAD7NE35</accession>
<keyword evidence="3" id="KW-1185">Reference proteome</keyword>
<evidence type="ECO:0000313" key="3">
    <source>
        <dbReference type="Proteomes" id="UP001215280"/>
    </source>
</evidence>
<organism evidence="2 3">
    <name type="scientific">Mycena maculata</name>
    <dbReference type="NCBI Taxonomy" id="230809"/>
    <lineage>
        <taxon>Eukaryota</taxon>
        <taxon>Fungi</taxon>
        <taxon>Dikarya</taxon>
        <taxon>Basidiomycota</taxon>
        <taxon>Agaricomycotina</taxon>
        <taxon>Agaricomycetes</taxon>
        <taxon>Agaricomycetidae</taxon>
        <taxon>Agaricales</taxon>
        <taxon>Marasmiineae</taxon>
        <taxon>Mycenaceae</taxon>
        <taxon>Mycena</taxon>
    </lineage>
</organism>
<evidence type="ECO:0000313" key="2">
    <source>
        <dbReference type="EMBL" id="KAJ7756427.1"/>
    </source>
</evidence>
<dbReference type="AlphaFoldDB" id="A0AAD7NE35"/>
<evidence type="ECO:0000256" key="1">
    <source>
        <dbReference type="SAM" id="MobiDB-lite"/>
    </source>
</evidence>
<protein>
    <submittedName>
        <fullName evidence="2">Uncharacterized protein</fullName>
    </submittedName>
</protein>
<gene>
    <name evidence="2" type="ORF">DFH07DRAFT_773138</name>
</gene>
<sequence>MFPQLPTVFLPLSAPFPSSRSLMAAPPRHFCLTTRPGTSRAEAAVKTLAPLLEDLELHLPVPASTPFSHVTAIYPSPASLQVPVSRTLYSLPRHPVVFSASTNPEAGKAQKGWKKQVDSSRPGRNIAVISPPDNKLVMSLMEITWPHQSRSWKRKFPDVKPADYRRADGQLFAEEDYDVVGVHPLSLACGCLASGGHHLWKRAPDLVPTQRSRNAGSARPLRDTPGSSAARSAADMVVQFDIYGSSGKRAVDDKPPHHK</sequence>
<proteinExistence type="predicted"/>
<feature type="region of interest" description="Disordered" evidence="1">
    <location>
        <begin position="101"/>
        <end position="128"/>
    </location>
</feature>
<name>A0AAD7NE35_9AGAR</name>
<comment type="caution">
    <text evidence="2">The sequence shown here is derived from an EMBL/GenBank/DDBJ whole genome shotgun (WGS) entry which is preliminary data.</text>
</comment>
<dbReference type="EMBL" id="JARJLG010000061">
    <property type="protein sequence ID" value="KAJ7756427.1"/>
    <property type="molecule type" value="Genomic_DNA"/>
</dbReference>
<dbReference type="Proteomes" id="UP001215280">
    <property type="component" value="Unassembled WGS sequence"/>
</dbReference>